<evidence type="ECO:0000313" key="2">
    <source>
        <dbReference type="EMBL" id="MFN0254533.1"/>
    </source>
</evidence>
<dbReference type="Pfam" id="PF01066">
    <property type="entry name" value="CDP-OH_P_transf"/>
    <property type="match status" value="1"/>
</dbReference>
<keyword evidence="2" id="KW-0808">Transferase</keyword>
<proteinExistence type="predicted"/>
<name>A0ABW9J1X5_9SPHI</name>
<keyword evidence="1" id="KW-0812">Transmembrane</keyword>
<keyword evidence="1" id="KW-1133">Transmembrane helix</keyword>
<evidence type="ECO:0000256" key="1">
    <source>
        <dbReference type="SAM" id="Phobius"/>
    </source>
</evidence>
<feature type="transmembrane region" description="Helical" evidence="1">
    <location>
        <begin position="31"/>
        <end position="51"/>
    </location>
</feature>
<sequence length="200" mass="22802">MMNVPYLLILFRFLLAPTVVALSFFIGERAAYWVLVLMFLGLISDIFDGIIARKLKIDTERMRRLDSQTDLVFWLCVAWSCYLIYPHLIKENLIGVIALLVMEAACYLTSFVKFGKETCTHAFLSKMWGLTLLAAFASMLGFGYGGWVLKSCIILGLISQLDVILIILFLPKWTHDIPSFYHAILIRKGVAFKKSKYLNS</sequence>
<dbReference type="Gene3D" id="1.20.120.1760">
    <property type="match status" value="1"/>
</dbReference>
<dbReference type="EMBL" id="SSHJ02000001">
    <property type="protein sequence ID" value="MFN0254533.1"/>
    <property type="molecule type" value="Genomic_DNA"/>
</dbReference>
<comment type="caution">
    <text evidence="2">The sequence shown here is derived from an EMBL/GenBank/DDBJ whole genome shotgun (WGS) entry which is preliminary data.</text>
</comment>
<accession>A0ABW9J1X5</accession>
<evidence type="ECO:0000313" key="3">
    <source>
        <dbReference type="Proteomes" id="UP001517247"/>
    </source>
</evidence>
<dbReference type="InterPro" id="IPR000462">
    <property type="entry name" value="CDP-OH_P_trans"/>
</dbReference>
<feature type="transmembrane region" description="Helical" evidence="1">
    <location>
        <begin position="71"/>
        <end position="88"/>
    </location>
</feature>
<gene>
    <name evidence="2" type="ORF">E6A44_003070</name>
</gene>
<dbReference type="InterPro" id="IPR043130">
    <property type="entry name" value="CDP-OH_PTrfase_TM_dom"/>
</dbReference>
<organism evidence="2 3">
    <name type="scientific">Pedobacter ureilyticus</name>
    <dbReference type="NCBI Taxonomy" id="1393051"/>
    <lineage>
        <taxon>Bacteria</taxon>
        <taxon>Pseudomonadati</taxon>
        <taxon>Bacteroidota</taxon>
        <taxon>Sphingobacteriia</taxon>
        <taxon>Sphingobacteriales</taxon>
        <taxon>Sphingobacteriaceae</taxon>
        <taxon>Pedobacter</taxon>
    </lineage>
</organism>
<feature type="transmembrane region" description="Helical" evidence="1">
    <location>
        <begin position="94"/>
        <end position="115"/>
    </location>
</feature>
<protein>
    <submittedName>
        <fullName evidence="2">CDP-alcohol phosphatidyltransferase family protein</fullName>
        <ecNumber evidence="2">2.7.8.-</ecNumber>
    </submittedName>
</protein>
<dbReference type="RefSeq" id="WP_211659812.1">
    <property type="nucleotide sequence ID" value="NZ_SSHJ02000001.1"/>
</dbReference>
<dbReference type="GO" id="GO:0016740">
    <property type="term" value="F:transferase activity"/>
    <property type="evidence" value="ECO:0007669"/>
    <property type="project" value="UniProtKB-KW"/>
</dbReference>
<keyword evidence="1" id="KW-0472">Membrane</keyword>
<keyword evidence="3" id="KW-1185">Reference proteome</keyword>
<dbReference type="Proteomes" id="UP001517247">
    <property type="component" value="Unassembled WGS sequence"/>
</dbReference>
<reference evidence="2 3" key="1">
    <citation type="submission" date="2024-12" db="EMBL/GenBank/DDBJ databases">
        <authorList>
            <person name="Hu S."/>
        </authorList>
    </citation>
    <scope>NUCLEOTIDE SEQUENCE [LARGE SCALE GENOMIC DNA]</scope>
    <source>
        <strain evidence="2 3">THG-T11</strain>
    </source>
</reference>
<dbReference type="EC" id="2.7.8.-" evidence="2"/>
<feature type="transmembrane region" description="Helical" evidence="1">
    <location>
        <begin position="127"/>
        <end position="147"/>
    </location>
</feature>